<dbReference type="InterPro" id="IPR008936">
    <property type="entry name" value="Rho_GTPase_activation_prot"/>
</dbReference>
<dbReference type="PANTHER" id="PTHR23176">
    <property type="entry name" value="RHO/RAC/CDC GTPASE-ACTIVATING PROTEIN"/>
    <property type="match status" value="1"/>
</dbReference>
<dbReference type="GeneTree" id="ENSGT00950000182860"/>
<feature type="domain" description="Rho-GAP" evidence="5">
    <location>
        <begin position="843"/>
        <end position="1031"/>
    </location>
</feature>
<dbReference type="SUPFAM" id="SSF48350">
    <property type="entry name" value="GTPase activation domain, GAP"/>
    <property type="match status" value="1"/>
</dbReference>
<dbReference type="SMART" id="SM00456">
    <property type="entry name" value="WW"/>
    <property type="match status" value="3"/>
</dbReference>
<evidence type="ECO:0000259" key="4">
    <source>
        <dbReference type="PROSITE" id="PS50020"/>
    </source>
</evidence>
<dbReference type="Proteomes" id="UP000694557">
    <property type="component" value="Unassembled WGS sequence"/>
</dbReference>
<name>A0A8C7L3J0_ONCKI</name>
<dbReference type="InterPro" id="IPR036020">
    <property type="entry name" value="WW_dom_sf"/>
</dbReference>
<feature type="domain" description="WW" evidence="4">
    <location>
        <begin position="344"/>
        <end position="373"/>
    </location>
</feature>
<evidence type="ECO:0000313" key="6">
    <source>
        <dbReference type="Ensembl" id="ENSOKIP00005110301.1"/>
    </source>
</evidence>
<proteinExistence type="predicted"/>
<evidence type="ECO:0000256" key="2">
    <source>
        <dbReference type="SAM" id="MobiDB-lite"/>
    </source>
</evidence>
<dbReference type="SUPFAM" id="SSF50729">
    <property type="entry name" value="PH domain-like"/>
    <property type="match status" value="1"/>
</dbReference>
<dbReference type="InterPro" id="IPR001849">
    <property type="entry name" value="PH_domain"/>
</dbReference>
<dbReference type="PROSITE" id="PS50238">
    <property type="entry name" value="RHOGAP"/>
    <property type="match status" value="1"/>
</dbReference>
<dbReference type="InterPro" id="IPR050729">
    <property type="entry name" value="Rho-GAP"/>
</dbReference>
<reference evidence="6" key="1">
    <citation type="submission" date="2025-08" db="UniProtKB">
        <authorList>
            <consortium name="Ensembl"/>
        </authorList>
    </citation>
    <scope>IDENTIFICATION</scope>
</reference>
<dbReference type="PROSITE" id="PS01159">
    <property type="entry name" value="WW_DOMAIN_1"/>
    <property type="match status" value="1"/>
</dbReference>
<dbReference type="GO" id="GO:0007165">
    <property type="term" value="P:signal transduction"/>
    <property type="evidence" value="ECO:0007669"/>
    <property type="project" value="InterPro"/>
</dbReference>
<dbReference type="Pfam" id="PF00620">
    <property type="entry name" value="RhoGAP"/>
    <property type="match status" value="1"/>
</dbReference>
<reference evidence="6" key="2">
    <citation type="submission" date="2025-09" db="UniProtKB">
        <authorList>
            <consortium name="Ensembl"/>
        </authorList>
    </citation>
    <scope>IDENTIFICATION</scope>
</reference>
<keyword evidence="7" id="KW-1185">Reference proteome</keyword>
<dbReference type="InterPro" id="IPR011993">
    <property type="entry name" value="PH-like_dom_sf"/>
</dbReference>
<dbReference type="PANTHER" id="PTHR23176:SF104">
    <property type="entry name" value="RHO GTPASE-ACTIVATING PROTEIN 27"/>
    <property type="match status" value="1"/>
</dbReference>
<dbReference type="PROSITE" id="PS50003">
    <property type="entry name" value="PH_DOMAIN"/>
    <property type="match status" value="1"/>
</dbReference>
<dbReference type="SUPFAM" id="SSF51045">
    <property type="entry name" value="WW domain"/>
    <property type="match status" value="2"/>
</dbReference>
<dbReference type="SUPFAM" id="SSF50044">
    <property type="entry name" value="SH3-domain"/>
    <property type="match status" value="1"/>
</dbReference>
<evidence type="ECO:0000256" key="1">
    <source>
        <dbReference type="ARBA" id="ARBA00022468"/>
    </source>
</evidence>
<dbReference type="InterPro" id="IPR000198">
    <property type="entry name" value="RhoGAP_dom"/>
</dbReference>
<feature type="compositionally biased region" description="Polar residues" evidence="2">
    <location>
        <begin position="273"/>
        <end position="288"/>
    </location>
</feature>
<dbReference type="CDD" id="cd04403">
    <property type="entry name" value="RhoGAP_ARHGAP27_15_12_9"/>
    <property type="match status" value="1"/>
</dbReference>
<evidence type="ECO:0000259" key="5">
    <source>
        <dbReference type="PROSITE" id="PS50238"/>
    </source>
</evidence>
<feature type="domain" description="WW" evidence="4">
    <location>
        <begin position="538"/>
        <end position="571"/>
    </location>
</feature>
<dbReference type="PROSITE" id="PS50020">
    <property type="entry name" value="WW_DOMAIN_2"/>
    <property type="match status" value="3"/>
</dbReference>
<dbReference type="SMART" id="SM00233">
    <property type="entry name" value="PH"/>
    <property type="match status" value="1"/>
</dbReference>
<protein>
    <submittedName>
        <fullName evidence="6">Rho GTPase-activating protein 27-like</fullName>
    </submittedName>
</protein>
<accession>A0A8C7L3J0</accession>
<dbReference type="FunFam" id="1.10.555.10:FF:000003">
    <property type="entry name" value="Putative rho GTPase-activating protein 12"/>
    <property type="match status" value="1"/>
</dbReference>
<feature type="region of interest" description="Disordered" evidence="2">
    <location>
        <begin position="760"/>
        <end position="811"/>
    </location>
</feature>
<dbReference type="Ensembl" id="ENSOKIT00005118133.1">
    <property type="protein sequence ID" value="ENSOKIP00005110301.1"/>
    <property type="gene ID" value="ENSOKIG00005048193.1"/>
</dbReference>
<dbReference type="InterPro" id="IPR036028">
    <property type="entry name" value="SH3-like_dom_sf"/>
</dbReference>
<dbReference type="GO" id="GO:0005096">
    <property type="term" value="F:GTPase activator activity"/>
    <property type="evidence" value="ECO:0007669"/>
    <property type="project" value="UniProtKB-KW"/>
</dbReference>
<dbReference type="Gene3D" id="1.10.555.10">
    <property type="entry name" value="Rho GTPase activation protein"/>
    <property type="match status" value="1"/>
</dbReference>
<dbReference type="InterPro" id="IPR001202">
    <property type="entry name" value="WW_dom"/>
</dbReference>
<dbReference type="GO" id="GO:0005737">
    <property type="term" value="C:cytoplasm"/>
    <property type="evidence" value="ECO:0007669"/>
    <property type="project" value="TreeGrafter"/>
</dbReference>
<feature type="compositionally biased region" description="Basic and acidic residues" evidence="2">
    <location>
        <begin position="772"/>
        <end position="784"/>
    </location>
</feature>
<dbReference type="Gene3D" id="2.20.70.10">
    <property type="match status" value="2"/>
</dbReference>
<evidence type="ECO:0000313" key="7">
    <source>
        <dbReference type="Proteomes" id="UP000694557"/>
    </source>
</evidence>
<feature type="region of interest" description="Disordered" evidence="2">
    <location>
        <begin position="267"/>
        <end position="293"/>
    </location>
</feature>
<organism evidence="6 7">
    <name type="scientific">Oncorhynchus kisutch</name>
    <name type="common">Coho salmon</name>
    <name type="synonym">Salmo kisutch</name>
    <dbReference type="NCBI Taxonomy" id="8019"/>
    <lineage>
        <taxon>Eukaryota</taxon>
        <taxon>Metazoa</taxon>
        <taxon>Chordata</taxon>
        <taxon>Craniata</taxon>
        <taxon>Vertebrata</taxon>
        <taxon>Euteleostomi</taxon>
        <taxon>Actinopterygii</taxon>
        <taxon>Neopterygii</taxon>
        <taxon>Teleostei</taxon>
        <taxon>Protacanthopterygii</taxon>
        <taxon>Salmoniformes</taxon>
        <taxon>Salmonidae</taxon>
        <taxon>Salmoninae</taxon>
        <taxon>Oncorhynchus</taxon>
    </lineage>
</organism>
<sequence>MIELNNTCTVHASLHSPNTFFTLPLWASNVHRYILVSRTNDYWWHVRKDQRTKPFYIPAKYVRELSVKTQGPLDLTNSGTQSRTFLLSTTDREPLDMSNKGQWSGAVTKVRMSTDHSARATTLRMSTFGVSLDIDDIKHYEHMKTMVGLQTSNNETRDIPPHDLKRRSLAPGFSFTSASDAQGLGDMLQHCSLKLHVSPEPTSRLPQLQSSAPTLIKDQDKQLISSGRITKTLPGDPSGLSHLSQDSDIHETISDTQHSELTDFVGTELDGSLGSTETPAEQQQSLDRTSGPIDITAPSPTAQVKESVQNAVYVNVAELGRNISESPPSAFSPPCTPPYLDSKGWEVHTDQESGREYYYHPESGQTTWDSPHIDPEAPAEVSVCSPSSQFPSLSPTSASPPAWTSDWEQCLDVTSGHQYFYNPVSGETSWESPEPQCPYPALMEPLSGLRSLEEGPPPLPEEDYQADDYPADNYLAEVDLPEEELLAVSPVTPHSFPKDYTPSHVTRAVIPRASLDRSAPTGWNLNIDPDGTWVFSNRHSPDQWIKSLDDRGLTYYYLRDGSRSQWNLPEAPVVSGQSKVGNGVELDGVSLTVMKNWRHTMGATYVSSALQEVFSPTHRRNASDYGSCVNNSPEMGQHHVQSLEKVGILNKTKVSENGKRVRKNWAQSWTVLHGGVLTFHKEPKSAAMGASIKTNQIVPEVTVDLRGAKIGWALRVKSSKKNVVELKDRNGVEFLLQYDTESIINDWHKVLMDTIRQLDQEHHQSEEEDGDVSEKSYSTDRDQRSPGTMDRRRRSSRPSTATSSGGETEQKKVRTKLMKFLLKRPTLQFVKEKGYIRDNVFCCHLAALCAQEKTTIPSFVEKCIRAVEKRGLDMDGLYRVSGNLAVIQKLRFKADHEELDLEDGQWEDIHVITGALKLFFRELPEPLFPFSHFSRFIQAIRTVDYHHKVSYMRELVESLPRPNHDTMELLFSHLRKVIEYGEENRMTVQNVAIVFGPTLLRPEMESANIAMHMVFQNQIVELILNQYEYIFHSS</sequence>
<keyword evidence="1" id="KW-0343">GTPase activation</keyword>
<dbReference type="CDD" id="cd13233">
    <property type="entry name" value="PH_ARHGAP9-like"/>
    <property type="match status" value="1"/>
</dbReference>
<dbReference type="AlphaFoldDB" id="A0A8C7L3J0"/>
<dbReference type="Pfam" id="PF00397">
    <property type="entry name" value="WW"/>
    <property type="match status" value="2"/>
</dbReference>
<feature type="domain" description="WW" evidence="4">
    <location>
        <begin position="401"/>
        <end position="435"/>
    </location>
</feature>
<dbReference type="Gene3D" id="2.30.29.30">
    <property type="entry name" value="Pleckstrin-homology domain (PH domain)/Phosphotyrosine-binding domain (PTB)"/>
    <property type="match status" value="1"/>
</dbReference>
<dbReference type="SMART" id="SM00324">
    <property type="entry name" value="RhoGAP"/>
    <property type="match status" value="1"/>
</dbReference>
<feature type="domain" description="PH" evidence="3">
    <location>
        <begin position="642"/>
        <end position="756"/>
    </location>
</feature>
<evidence type="ECO:0000259" key="3">
    <source>
        <dbReference type="PROSITE" id="PS50003"/>
    </source>
</evidence>
<dbReference type="Pfam" id="PF00169">
    <property type="entry name" value="PH"/>
    <property type="match status" value="1"/>
</dbReference>
<dbReference type="CDD" id="cd00201">
    <property type="entry name" value="WW"/>
    <property type="match status" value="2"/>
</dbReference>
<feature type="region of interest" description="Disordered" evidence="2">
    <location>
        <begin position="369"/>
        <end position="397"/>
    </location>
</feature>
<gene>
    <name evidence="6" type="primary">LOC109900078</name>
</gene>